<dbReference type="EMBL" id="QGKW02002228">
    <property type="protein sequence ID" value="KAF2535769.1"/>
    <property type="molecule type" value="Genomic_DNA"/>
</dbReference>
<gene>
    <name evidence="2" type="ORF">F2Q68_00019455</name>
</gene>
<sequence length="52" mass="6216">MTKLDRRNHQNRNICHQQQPSKPPYYSTATGFEHDEELRTKAIVMEQEQKTT</sequence>
<feature type="region of interest" description="Disordered" evidence="1">
    <location>
        <begin position="1"/>
        <end position="28"/>
    </location>
</feature>
<feature type="compositionally biased region" description="Polar residues" evidence="1">
    <location>
        <begin position="11"/>
        <end position="20"/>
    </location>
</feature>
<comment type="caution">
    <text evidence="2">The sequence shown here is derived from an EMBL/GenBank/DDBJ whole genome shotgun (WGS) entry which is preliminary data.</text>
</comment>
<dbReference type="AlphaFoldDB" id="A0A8S9FRT0"/>
<accession>A0A8S9FRT0</accession>
<evidence type="ECO:0000313" key="2">
    <source>
        <dbReference type="EMBL" id="KAF2535769.1"/>
    </source>
</evidence>
<name>A0A8S9FRT0_BRACR</name>
<evidence type="ECO:0000313" key="3">
    <source>
        <dbReference type="Proteomes" id="UP000712281"/>
    </source>
</evidence>
<reference evidence="2" key="1">
    <citation type="submission" date="2019-12" db="EMBL/GenBank/DDBJ databases">
        <title>Genome sequencing and annotation of Brassica cretica.</title>
        <authorList>
            <person name="Studholme D.J."/>
            <person name="Sarris P.F."/>
        </authorList>
    </citation>
    <scope>NUCLEOTIDE SEQUENCE</scope>
    <source>
        <strain evidence="2">PFS-001/15</strain>
        <tissue evidence="2">Leaf</tissue>
    </source>
</reference>
<organism evidence="2 3">
    <name type="scientific">Brassica cretica</name>
    <name type="common">Mustard</name>
    <dbReference type="NCBI Taxonomy" id="69181"/>
    <lineage>
        <taxon>Eukaryota</taxon>
        <taxon>Viridiplantae</taxon>
        <taxon>Streptophyta</taxon>
        <taxon>Embryophyta</taxon>
        <taxon>Tracheophyta</taxon>
        <taxon>Spermatophyta</taxon>
        <taxon>Magnoliopsida</taxon>
        <taxon>eudicotyledons</taxon>
        <taxon>Gunneridae</taxon>
        <taxon>Pentapetalae</taxon>
        <taxon>rosids</taxon>
        <taxon>malvids</taxon>
        <taxon>Brassicales</taxon>
        <taxon>Brassicaceae</taxon>
        <taxon>Brassiceae</taxon>
        <taxon>Brassica</taxon>
    </lineage>
</organism>
<evidence type="ECO:0000256" key="1">
    <source>
        <dbReference type="SAM" id="MobiDB-lite"/>
    </source>
</evidence>
<protein>
    <submittedName>
        <fullName evidence="2">Uncharacterized protein</fullName>
    </submittedName>
</protein>
<proteinExistence type="predicted"/>
<dbReference type="Proteomes" id="UP000712281">
    <property type="component" value="Unassembled WGS sequence"/>
</dbReference>